<dbReference type="InterPro" id="IPR010998">
    <property type="entry name" value="Integrase_recombinase_N"/>
</dbReference>
<name>X1E7D0_9ZZZZ</name>
<dbReference type="Gene3D" id="1.10.150.130">
    <property type="match status" value="1"/>
</dbReference>
<dbReference type="GO" id="GO:0003677">
    <property type="term" value="F:DNA binding"/>
    <property type="evidence" value="ECO:0007669"/>
    <property type="project" value="UniProtKB-KW"/>
</dbReference>
<dbReference type="EMBL" id="BART01037994">
    <property type="protein sequence ID" value="GAH13079.1"/>
    <property type="molecule type" value="Genomic_DNA"/>
</dbReference>
<sequence length="124" mass="14942">FELIHYYQDLRKTNDNEGLKDFKQHIEDYIIWLKNKKGLSGTTAMNYQAHLRGFLKWNDIIIKFKNYDERSEKAMRKAKYSIDFYKELEMAKKLIGYVKNYNLKMCMKWMLISGLGSKEIFSFS</sequence>
<accession>X1E7D0</accession>
<evidence type="ECO:0008006" key="3">
    <source>
        <dbReference type="Google" id="ProtNLM"/>
    </source>
</evidence>
<comment type="caution">
    <text evidence="2">The sequence shown here is derived from an EMBL/GenBank/DDBJ whole genome shotgun (WGS) entry which is preliminary data.</text>
</comment>
<protein>
    <recommendedName>
        <fullName evidence="3">Core-binding (CB) domain-containing protein</fullName>
    </recommendedName>
</protein>
<feature type="non-terminal residue" evidence="2">
    <location>
        <position position="1"/>
    </location>
</feature>
<keyword evidence="1" id="KW-0238">DNA-binding</keyword>
<dbReference type="AlphaFoldDB" id="X1E7D0"/>
<organism evidence="2">
    <name type="scientific">marine sediment metagenome</name>
    <dbReference type="NCBI Taxonomy" id="412755"/>
    <lineage>
        <taxon>unclassified sequences</taxon>
        <taxon>metagenomes</taxon>
        <taxon>ecological metagenomes</taxon>
    </lineage>
</organism>
<evidence type="ECO:0000256" key="1">
    <source>
        <dbReference type="ARBA" id="ARBA00023125"/>
    </source>
</evidence>
<gene>
    <name evidence="2" type="ORF">S01H4_63262</name>
</gene>
<reference evidence="2" key="1">
    <citation type="journal article" date="2014" name="Front. Microbiol.">
        <title>High frequency of phylogenetically diverse reductive dehalogenase-homologous genes in deep subseafloor sedimentary metagenomes.</title>
        <authorList>
            <person name="Kawai M."/>
            <person name="Futagami T."/>
            <person name="Toyoda A."/>
            <person name="Takaki Y."/>
            <person name="Nishi S."/>
            <person name="Hori S."/>
            <person name="Arai W."/>
            <person name="Tsubouchi T."/>
            <person name="Morono Y."/>
            <person name="Uchiyama I."/>
            <person name="Ito T."/>
            <person name="Fujiyama A."/>
            <person name="Inagaki F."/>
            <person name="Takami H."/>
        </authorList>
    </citation>
    <scope>NUCLEOTIDE SEQUENCE</scope>
    <source>
        <strain evidence="2">Expedition CK06-06</strain>
    </source>
</reference>
<evidence type="ECO:0000313" key="2">
    <source>
        <dbReference type="EMBL" id="GAH13079.1"/>
    </source>
</evidence>
<proteinExistence type="predicted"/>